<evidence type="ECO:0000256" key="1">
    <source>
        <dbReference type="SAM" id="MobiDB-lite"/>
    </source>
</evidence>
<dbReference type="GO" id="GO:0005524">
    <property type="term" value="F:ATP binding"/>
    <property type="evidence" value="ECO:0007669"/>
    <property type="project" value="InterPro"/>
</dbReference>
<dbReference type="Proteomes" id="UP001279410">
    <property type="component" value="Unassembled WGS sequence"/>
</dbReference>
<dbReference type="SUPFAM" id="SSF56112">
    <property type="entry name" value="Protein kinase-like (PK-like)"/>
    <property type="match status" value="1"/>
</dbReference>
<keyword evidence="3" id="KW-0418">Kinase</keyword>
<keyword evidence="3" id="KW-0808">Transferase</keyword>
<dbReference type="InterPro" id="IPR008271">
    <property type="entry name" value="Ser/Thr_kinase_AS"/>
</dbReference>
<sequence>MLRGAFSVVRRCVKLCTGQEYAAKIINTKKLSARDHQKLEREARICRLLKHPNIVRLHDSISEEGFHYLLFDLVTGGELFEDIVAREYYSEADASQCIQQILEAVLHCHQMGVVHRDLKPENLLLASKCKNAAVKLADFGLAIEVQGDQQAWFGFAGTPGYLSPEVLRKEAYGKPVDIWACGVILYILLVGYPPFWDEDQHKLYQQIKAGAYDFPSPEWDTVTPEAKNLINQMLTINPAKRITAQEALKHPWVCQRSTVASMMHRQETVECLKKFNARRKLKGAILTTMLWVGRLQPPPPSAPWPERPPASWNKPRVSSTEEADVKPQTNSTRNSIVTSPKGNVPSAALEPQTTGLWITMNGAQWSCCKYETDEEARGSKVDNPRDGLREEGGGIGWSLLHTPHSARAQDRTGQHSAESAPHPQSGRLTAERGPGPDHKSAEKPQQDPVDRQQKDQDLWTLSHQFSQTGPTAAAAEEPGGTPCPGQCYCILLSGREGGEELWLNGSHAPLKDYSCKASAFNGCTDSPEPITAQAVGDRRGLKDVSARKALERICGR</sequence>
<dbReference type="PROSITE" id="PS50011">
    <property type="entry name" value="PROTEIN_KINASE_DOM"/>
    <property type="match status" value="1"/>
</dbReference>
<evidence type="ECO:0000313" key="4">
    <source>
        <dbReference type="Proteomes" id="UP001279410"/>
    </source>
</evidence>
<accession>A0AAD3NL19</accession>
<dbReference type="InterPro" id="IPR000719">
    <property type="entry name" value="Prot_kinase_dom"/>
</dbReference>
<dbReference type="SMART" id="SM00220">
    <property type="entry name" value="S_TKc"/>
    <property type="match status" value="1"/>
</dbReference>
<evidence type="ECO:0000259" key="2">
    <source>
        <dbReference type="PROSITE" id="PS50011"/>
    </source>
</evidence>
<keyword evidence="4" id="KW-1185">Reference proteome</keyword>
<reference evidence="3" key="1">
    <citation type="submission" date="2022-08" db="EMBL/GenBank/DDBJ databases">
        <title>Genome sequencing of akame (Lates japonicus).</title>
        <authorList>
            <person name="Hashiguchi Y."/>
            <person name="Takahashi H."/>
        </authorList>
    </citation>
    <scope>NUCLEOTIDE SEQUENCE</scope>
    <source>
        <strain evidence="3">Kochi</strain>
    </source>
</reference>
<comment type="caution">
    <text evidence="3">The sequence shown here is derived from an EMBL/GenBank/DDBJ whole genome shotgun (WGS) entry which is preliminary data.</text>
</comment>
<organism evidence="3 4">
    <name type="scientific">Lates japonicus</name>
    <name type="common">Japanese lates</name>
    <dbReference type="NCBI Taxonomy" id="270547"/>
    <lineage>
        <taxon>Eukaryota</taxon>
        <taxon>Metazoa</taxon>
        <taxon>Chordata</taxon>
        <taxon>Craniata</taxon>
        <taxon>Vertebrata</taxon>
        <taxon>Euteleostomi</taxon>
        <taxon>Actinopterygii</taxon>
        <taxon>Neopterygii</taxon>
        <taxon>Teleostei</taxon>
        <taxon>Neoteleostei</taxon>
        <taxon>Acanthomorphata</taxon>
        <taxon>Carangaria</taxon>
        <taxon>Carangaria incertae sedis</taxon>
        <taxon>Centropomidae</taxon>
        <taxon>Lates</taxon>
    </lineage>
</organism>
<evidence type="ECO:0000313" key="3">
    <source>
        <dbReference type="EMBL" id="GLD74393.1"/>
    </source>
</evidence>
<protein>
    <submittedName>
        <fullName evidence="3">Calcium/calmodulin-dependent protein kinase type II subunit gamma isoform X5</fullName>
    </submittedName>
</protein>
<dbReference type="AlphaFoldDB" id="A0AAD3NL19"/>
<feature type="region of interest" description="Disordered" evidence="1">
    <location>
        <begin position="373"/>
        <end position="454"/>
    </location>
</feature>
<feature type="compositionally biased region" description="Polar residues" evidence="1">
    <location>
        <begin position="327"/>
        <end position="341"/>
    </location>
</feature>
<feature type="compositionally biased region" description="Basic and acidic residues" evidence="1">
    <location>
        <begin position="434"/>
        <end position="454"/>
    </location>
</feature>
<dbReference type="InterPro" id="IPR011009">
    <property type="entry name" value="Kinase-like_dom_sf"/>
</dbReference>
<name>A0AAD3NL19_LATJO</name>
<dbReference type="Gene3D" id="6.10.140.620">
    <property type="match status" value="1"/>
</dbReference>
<proteinExistence type="predicted"/>
<feature type="domain" description="Protein kinase" evidence="2">
    <location>
        <begin position="1"/>
        <end position="253"/>
    </location>
</feature>
<dbReference type="PANTHER" id="PTHR24347">
    <property type="entry name" value="SERINE/THREONINE-PROTEIN KINASE"/>
    <property type="match status" value="1"/>
</dbReference>
<dbReference type="Pfam" id="PF00069">
    <property type="entry name" value="Pkinase"/>
    <property type="match status" value="1"/>
</dbReference>
<feature type="region of interest" description="Disordered" evidence="1">
    <location>
        <begin position="297"/>
        <end position="348"/>
    </location>
</feature>
<feature type="compositionally biased region" description="Basic and acidic residues" evidence="1">
    <location>
        <begin position="375"/>
        <end position="392"/>
    </location>
</feature>
<dbReference type="PROSITE" id="PS00108">
    <property type="entry name" value="PROTEIN_KINASE_ST"/>
    <property type="match status" value="1"/>
</dbReference>
<dbReference type="EMBL" id="BRZM01002205">
    <property type="protein sequence ID" value="GLD74393.1"/>
    <property type="molecule type" value="Genomic_DNA"/>
</dbReference>
<dbReference type="GO" id="GO:0004672">
    <property type="term" value="F:protein kinase activity"/>
    <property type="evidence" value="ECO:0007669"/>
    <property type="project" value="InterPro"/>
</dbReference>
<feature type="compositionally biased region" description="Pro residues" evidence="1">
    <location>
        <begin position="297"/>
        <end position="308"/>
    </location>
</feature>
<dbReference type="FunFam" id="3.30.200.20:FF:000239">
    <property type="entry name" value="Calcium/calmodulin-dependent protein kinase type II subunit beta"/>
    <property type="match status" value="1"/>
</dbReference>
<dbReference type="CDD" id="cd14086">
    <property type="entry name" value="STKc_CaMKII"/>
    <property type="match status" value="1"/>
</dbReference>
<dbReference type="FunFam" id="1.10.510.10:FF:000001">
    <property type="entry name" value="Calcium/calmodulin-dependent protein kinase type II subunit delta"/>
    <property type="match status" value="1"/>
</dbReference>
<dbReference type="Gene3D" id="1.10.510.10">
    <property type="entry name" value="Transferase(Phosphotransferase) domain 1"/>
    <property type="match status" value="1"/>
</dbReference>
<gene>
    <name evidence="3" type="ORF">AKAME5_002572200</name>
</gene>
<dbReference type="Gene3D" id="3.30.200.20">
    <property type="entry name" value="Phosphorylase Kinase, domain 1"/>
    <property type="match status" value="1"/>
</dbReference>